<dbReference type="InterPro" id="IPR036259">
    <property type="entry name" value="MFS_trans_sf"/>
</dbReference>
<dbReference type="InterPro" id="IPR010291">
    <property type="entry name" value="Ion_channel_UNC-93"/>
</dbReference>
<feature type="transmembrane region" description="Helical" evidence="6">
    <location>
        <begin position="175"/>
        <end position="196"/>
    </location>
</feature>
<sequence>MADNAVGGRLLHVSWLAVFSFLTTATNVVQGLFNAINGLGAAGRLNPTTSSNSNTALYSTFGIAAFFAGSINNVLGSKITLLLGSFGYCIYIGSYLALKYHDEATGFVIAAGAILGVCAGMLWSAQGSLMLSYPTEAEKGKYIAVFWAIFNMGSVVGAAVSFAENFDSRNNDVNAGTYIGFLVLTAIGISIPLFMVDPKNIVRTDGTRVTIPMHPSWKTQFYGLWVALRTDPLIILLFPMFFASNWFYTWQFNMFNWAIFNIRARALNNLVYWVAQIIGSVLISILLDRTSLSRRVRAFSSWAILFVMIFVTHVWAFYYQKDYNRETYPSDSVKIDIYDNGYVSKMWLYILFGIIDAMWQTTSYWIMGAMSNDPAKLAYFSGFYKSLQSAGAAGVWRADAVGAPYMNIFISTWVLLVAGLLFALPMIHLRVKDYTDIEDETIARMDSDGHIREADELPPTDRRHHEYS</sequence>
<feature type="transmembrane region" description="Helical" evidence="6">
    <location>
        <begin position="299"/>
        <end position="318"/>
    </location>
</feature>
<evidence type="ECO:0000256" key="3">
    <source>
        <dbReference type="ARBA" id="ARBA00022989"/>
    </source>
</evidence>
<reference evidence="7 8" key="1">
    <citation type="submission" date="2024-05" db="EMBL/GenBank/DDBJ databases">
        <title>A draft genome resource for the thread blight pathogen Marasmius tenuissimus strain MS-2.</title>
        <authorList>
            <person name="Yulfo-Soto G.E."/>
            <person name="Baruah I.K."/>
            <person name="Amoako-Attah I."/>
            <person name="Bukari Y."/>
            <person name="Meinhardt L.W."/>
            <person name="Bailey B.A."/>
            <person name="Cohen S.P."/>
        </authorList>
    </citation>
    <scope>NUCLEOTIDE SEQUENCE [LARGE SCALE GENOMIC DNA]</scope>
    <source>
        <strain evidence="7 8">MS-2</strain>
    </source>
</reference>
<evidence type="ECO:0000256" key="5">
    <source>
        <dbReference type="SAM" id="MobiDB-lite"/>
    </source>
</evidence>
<feature type="transmembrane region" description="Helical" evidence="6">
    <location>
        <begin position="270"/>
        <end position="287"/>
    </location>
</feature>
<dbReference type="PANTHER" id="PTHR23294">
    <property type="entry name" value="ET TRANSLATION PRODUCT-RELATED"/>
    <property type="match status" value="1"/>
</dbReference>
<evidence type="ECO:0000256" key="1">
    <source>
        <dbReference type="ARBA" id="ARBA00004141"/>
    </source>
</evidence>
<dbReference type="EMBL" id="JBBXMP010000021">
    <property type="protein sequence ID" value="KAL0068042.1"/>
    <property type="molecule type" value="Genomic_DNA"/>
</dbReference>
<keyword evidence="4 6" id="KW-0472">Membrane</keyword>
<name>A0ABR3A249_9AGAR</name>
<feature type="transmembrane region" description="Helical" evidence="6">
    <location>
        <begin position="408"/>
        <end position="427"/>
    </location>
</feature>
<feature type="transmembrane region" description="Helical" evidence="6">
    <location>
        <begin position="56"/>
        <end position="74"/>
    </location>
</feature>
<keyword evidence="2 6" id="KW-0812">Transmembrane</keyword>
<comment type="subcellular location">
    <subcellularLocation>
        <location evidence="1">Membrane</location>
        <topology evidence="1">Multi-pass membrane protein</topology>
    </subcellularLocation>
</comment>
<protein>
    <recommendedName>
        <fullName evidence="9">MFS general substrate transporter</fullName>
    </recommendedName>
</protein>
<organism evidence="7 8">
    <name type="scientific">Marasmius tenuissimus</name>
    <dbReference type="NCBI Taxonomy" id="585030"/>
    <lineage>
        <taxon>Eukaryota</taxon>
        <taxon>Fungi</taxon>
        <taxon>Dikarya</taxon>
        <taxon>Basidiomycota</taxon>
        <taxon>Agaricomycotina</taxon>
        <taxon>Agaricomycetes</taxon>
        <taxon>Agaricomycetidae</taxon>
        <taxon>Agaricales</taxon>
        <taxon>Marasmiineae</taxon>
        <taxon>Marasmiaceae</taxon>
        <taxon>Marasmius</taxon>
    </lineage>
</organism>
<feature type="transmembrane region" description="Helical" evidence="6">
    <location>
        <begin position="346"/>
        <end position="365"/>
    </location>
</feature>
<feature type="transmembrane region" description="Helical" evidence="6">
    <location>
        <begin position="144"/>
        <end position="163"/>
    </location>
</feature>
<evidence type="ECO:0000256" key="2">
    <source>
        <dbReference type="ARBA" id="ARBA00022692"/>
    </source>
</evidence>
<feature type="region of interest" description="Disordered" evidence="5">
    <location>
        <begin position="448"/>
        <end position="468"/>
    </location>
</feature>
<feature type="transmembrane region" description="Helical" evidence="6">
    <location>
        <begin position="104"/>
        <end position="123"/>
    </location>
</feature>
<keyword evidence="8" id="KW-1185">Reference proteome</keyword>
<dbReference type="Proteomes" id="UP001437256">
    <property type="component" value="Unassembled WGS sequence"/>
</dbReference>
<feature type="transmembrane region" description="Helical" evidence="6">
    <location>
        <begin position="81"/>
        <end position="98"/>
    </location>
</feature>
<evidence type="ECO:0008006" key="9">
    <source>
        <dbReference type="Google" id="ProtNLM"/>
    </source>
</evidence>
<dbReference type="InterPro" id="IPR051617">
    <property type="entry name" value="UNC-93-like_regulator"/>
</dbReference>
<evidence type="ECO:0000256" key="4">
    <source>
        <dbReference type="ARBA" id="ARBA00023136"/>
    </source>
</evidence>
<dbReference type="Gene3D" id="1.20.1250.20">
    <property type="entry name" value="MFS general substrate transporter like domains"/>
    <property type="match status" value="1"/>
</dbReference>
<evidence type="ECO:0000313" key="8">
    <source>
        <dbReference type="Proteomes" id="UP001437256"/>
    </source>
</evidence>
<feature type="transmembrane region" description="Helical" evidence="6">
    <location>
        <begin position="12"/>
        <end position="36"/>
    </location>
</feature>
<keyword evidence="3 6" id="KW-1133">Transmembrane helix</keyword>
<dbReference type="PANTHER" id="PTHR23294:SF59">
    <property type="entry name" value="UNC93-LIKE PROTEIN C922.05C"/>
    <property type="match status" value="1"/>
</dbReference>
<dbReference type="SUPFAM" id="SSF103473">
    <property type="entry name" value="MFS general substrate transporter"/>
    <property type="match status" value="1"/>
</dbReference>
<feature type="transmembrane region" description="Helical" evidence="6">
    <location>
        <begin position="233"/>
        <end position="250"/>
    </location>
</feature>
<comment type="caution">
    <text evidence="7">The sequence shown here is derived from an EMBL/GenBank/DDBJ whole genome shotgun (WGS) entry which is preliminary data.</text>
</comment>
<gene>
    <name evidence="7" type="ORF">AAF712_004945</name>
</gene>
<accession>A0ABR3A249</accession>
<dbReference type="Pfam" id="PF05978">
    <property type="entry name" value="UNC-93"/>
    <property type="match status" value="1"/>
</dbReference>
<evidence type="ECO:0000313" key="7">
    <source>
        <dbReference type="EMBL" id="KAL0068042.1"/>
    </source>
</evidence>
<evidence type="ECO:0000256" key="6">
    <source>
        <dbReference type="SAM" id="Phobius"/>
    </source>
</evidence>
<proteinExistence type="predicted"/>